<sequence>MPVLDGLIADARMAPFHKNLRSIRAASKRATSLRDFTPPSAAAVRAALDQGRPASVEHMRRIVVEFLGRLQEDVFGGDLGVIDQFYEKEQRIGENAATRRIVNWLRPRLEPLGFVDVIEHQLAGGNRCDITPSIQTPAGRRMLVVEVKGQWNVELFTAVPMQLADRYAVHPTAAEQGIYLVLWIGADEKIAGLKNHGNLKIVDLNEKLQEELPAELVGKIDVVVLDLARR</sequence>
<name>A0ABT4J8R1_9RHOB</name>
<accession>A0ABT4J8R1</accession>
<comment type="caution">
    <text evidence="1">The sequence shown here is derived from an EMBL/GenBank/DDBJ whole genome shotgun (WGS) entry which is preliminary data.</text>
</comment>
<protein>
    <submittedName>
        <fullName evidence="1">Uncharacterized protein</fullName>
    </submittedName>
</protein>
<dbReference type="Proteomes" id="UP001149822">
    <property type="component" value="Unassembled WGS sequence"/>
</dbReference>
<organism evidence="1 2">
    <name type="scientific">Paracoccus benzoatiresistens</name>
    <dbReference type="NCBI Taxonomy" id="2997341"/>
    <lineage>
        <taxon>Bacteria</taxon>
        <taxon>Pseudomonadati</taxon>
        <taxon>Pseudomonadota</taxon>
        <taxon>Alphaproteobacteria</taxon>
        <taxon>Rhodobacterales</taxon>
        <taxon>Paracoccaceae</taxon>
        <taxon>Paracoccus</taxon>
    </lineage>
</organism>
<dbReference type="RefSeq" id="WP_268943124.1">
    <property type="nucleotide sequence ID" value="NZ_JAPTYD010000028.1"/>
</dbReference>
<keyword evidence="2" id="KW-1185">Reference proteome</keyword>
<reference evidence="1" key="1">
    <citation type="submission" date="2022-12" db="EMBL/GenBank/DDBJ databases">
        <title>Paracoccus sp. EF6 isolated from a lake water.</title>
        <authorList>
            <person name="Liu H."/>
        </authorList>
    </citation>
    <scope>NUCLEOTIDE SEQUENCE</scope>
    <source>
        <strain evidence="1">EF6</strain>
    </source>
</reference>
<gene>
    <name evidence="1" type="ORF">OU682_15710</name>
</gene>
<evidence type="ECO:0000313" key="2">
    <source>
        <dbReference type="Proteomes" id="UP001149822"/>
    </source>
</evidence>
<dbReference type="EMBL" id="JAPTYD010000028">
    <property type="protein sequence ID" value="MCZ0963065.1"/>
    <property type="molecule type" value="Genomic_DNA"/>
</dbReference>
<evidence type="ECO:0000313" key="1">
    <source>
        <dbReference type="EMBL" id="MCZ0963065.1"/>
    </source>
</evidence>
<proteinExistence type="predicted"/>